<organism evidence="1 2">
    <name type="scientific">Shewanella glacialipiscicola</name>
    <dbReference type="NCBI Taxonomy" id="614069"/>
    <lineage>
        <taxon>Bacteria</taxon>
        <taxon>Pseudomonadati</taxon>
        <taxon>Pseudomonadota</taxon>
        <taxon>Gammaproteobacteria</taxon>
        <taxon>Alteromonadales</taxon>
        <taxon>Shewanellaceae</taxon>
        <taxon>Shewanella</taxon>
    </lineage>
</organism>
<evidence type="ECO:0000313" key="2">
    <source>
        <dbReference type="Proteomes" id="UP001157046"/>
    </source>
</evidence>
<protein>
    <recommendedName>
        <fullName evidence="3">Flagellar protein FlaG</fullName>
    </recommendedName>
</protein>
<dbReference type="Pfam" id="PF03646">
    <property type="entry name" value="FlaG"/>
    <property type="match status" value="1"/>
</dbReference>
<dbReference type="InterPro" id="IPR035924">
    <property type="entry name" value="FlaG-like_sf"/>
</dbReference>
<dbReference type="PANTHER" id="PTHR37166">
    <property type="entry name" value="PROTEIN FLAG"/>
    <property type="match status" value="1"/>
</dbReference>
<sequence>MDVNNVSIPAVLNLSLKPTNISTMQHNHPDASMLTITSDKTLIINDVNIVDKVTKTDEATSDELQKAIDDISSNMEMMQKGLAFKIDEESGVQVVKVVDIKTGDLIRQIPNQEALDIARKLSEITGVLMKTEV</sequence>
<dbReference type="InterPro" id="IPR005186">
    <property type="entry name" value="FlaG"/>
</dbReference>
<dbReference type="Proteomes" id="UP001157046">
    <property type="component" value="Unassembled WGS sequence"/>
</dbReference>
<gene>
    <name evidence="1" type="ORF">GCM10025855_08790</name>
</gene>
<dbReference type="EMBL" id="BSUY01000001">
    <property type="protein sequence ID" value="GMA81346.1"/>
    <property type="molecule type" value="Genomic_DNA"/>
</dbReference>
<evidence type="ECO:0008006" key="3">
    <source>
        <dbReference type="Google" id="ProtNLM"/>
    </source>
</evidence>
<evidence type="ECO:0000313" key="1">
    <source>
        <dbReference type="EMBL" id="GMA81346.1"/>
    </source>
</evidence>
<proteinExistence type="predicted"/>
<reference evidence="2" key="1">
    <citation type="journal article" date="2019" name="Int. J. Syst. Evol. Microbiol.">
        <title>The Global Catalogue of Microorganisms (GCM) 10K type strain sequencing project: providing services to taxonomists for standard genome sequencing and annotation.</title>
        <authorList>
            <consortium name="The Broad Institute Genomics Platform"/>
            <consortium name="The Broad Institute Genome Sequencing Center for Infectious Disease"/>
            <person name="Wu L."/>
            <person name="Ma J."/>
        </authorList>
    </citation>
    <scope>NUCLEOTIDE SEQUENCE [LARGE SCALE GENOMIC DNA]</scope>
    <source>
        <strain evidence="2">NBRC 102030</strain>
    </source>
</reference>
<accession>A0ABQ6J1H8</accession>
<dbReference type="SUPFAM" id="SSF160214">
    <property type="entry name" value="FlaG-like"/>
    <property type="match status" value="1"/>
</dbReference>
<keyword evidence="2" id="KW-1185">Reference proteome</keyword>
<dbReference type="Gene3D" id="3.30.160.170">
    <property type="entry name" value="FlaG-like"/>
    <property type="match status" value="1"/>
</dbReference>
<dbReference type="PANTHER" id="PTHR37166:SF1">
    <property type="entry name" value="PROTEIN FLAG"/>
    <property type="match status" value="1"/>
</dbReference>
<name>A0ABQ6J1H8_9GAMM</name>
<comment type="caution">
    <text evidence="1">The sequence shown here is derived from an EMBL/GenBank/DDBJ whole genome shotgun (WGS) entry which is preliminary data.</text>
</comment>
<dbReference type="RefSeq" id="WP_246611732.1">
    <property type="nucleotide sequence ID" value="NZ_BPFC01000024.1"/>
</dbReference>